<evidence type="ECO:0000256" key="5">
    <source>
        <dbReference type="SAM" id="Phobius"/>
    </source>
</evidence>
<reference evidence="7" key="1">
    <citation type="submission" date="2020-11" db="EMBL/GenBank/DDBJ databases">
        <authorList>
            <consortium name="DOE Joint Genome Institute"/>
            <person name="Ahrendt S."/>
            <person name="Riley R."/>
            <person name="Andreopoulos W."/>
            <person name="Labutti K."/>
            <person name="Pangilinan J."/>
            <person name="Ruiz-Duenas F.J."/>
            <person name="Barrasa J.M."/>
            <person name="Sanchez-Garcia M."/>
            <person name="Camarero S."/>
            <person name="Miyauchi S."/>
            <person name="Serrano A."/>
            <person name="Linde D."/>
            <person name="Babiker R."/>
            <person name="Drula E."/>
            <person name="Ayuso-Fernandez I."/>
            <person name="Pacheco R."/>
            <person name="Padilla G."/>
            <person name="Ferreira P."/>
            <person name="Barriuso J."/>
            <person name="Kellner H."/>
            <person name="Castanera R."/>
            <person name="Alfaro M."/>
            <person name="Ramirez L."/>
            <person name="Pisabarro A.G."/>
            <person name="Kuo A."/>
            <person name="Tritt A."/>
            <person name="Lipzen A."/>
            <person name="He G."/>
            <person name="Yan M."/>
            <person name="Ng V."/>
            <person name="Cullen D."/>
            <person name="Martin F."/>
            <person name="Rosso M.-N."/>
            <person name="Henrissat B."/>
            <person name="Hibbett D."/>
            <person name="Martinez A.T."/>
            <person name="Grigoriev I.V."/>
        </authorList>
    </citation>
    <scope>NUCLEOTIDE SEQUENCE</scope>
    <source>
        <strain evidence="7">MF-IS2</strain>
    </source>
</reference>
<evidence type="ECO:0000256" key="4">
    <source>
        <dbReference type="ARBA" id="ARBA00023136"/>
    </source>
</evidence>
<evidence type="ECO:0000256" key="1">
    <source>
        <dbReference type="ARBA" id="ARBA00004141"/>
    </source>
</evidence>
<keyword evidence="3 5" id="KW-1133">Transmembrane helix</keyword>
<dbReference type="EMBL" id="MU151261">
    <property type="protein sequence ID" value="KAF9446143.1"/>
    <property type="molecule type" value="Genomic_DNA"/>
</dbReference>
<dbReference type="SUPFAM" id="SSF103473">
    <property type="entry name" value="MFS general substrate transporter"/>
    <property type="match status" value="1"/>
</dbReference>
<evidence type="ECO:0000256" key="2">
    <source>
        <dbReference type="ARBA" id="ARBA00022692"/>
    </source>
</evidence>
<feature type="transmembrane region" description="Helical" evidence="5">
    <location>
        <begin position="209"/>
        <end position="232"/>
    </location>
</feature>
<dbReference type="PANTHER" id="PTHR23502:SF34">
    <property type="entry name" value="PROTEIN HOL1"/>
    <property type="match status" value="1"/>
</dbReference>
<evidence type="ECO:0000256" key="3">
    <source>
        <dbReference type="ARBA" id="ARBA00022989"/>
    </source>
</evidence>
<evidence type="ECO:0000313" key="7">
    <source>
        <dbReference type="EMBL" id="KAF9446143.1"/>
    </source>
</evidence>
<dbReference type="InterPro" id="IPR036259">
    <property type="entry name" value="MFS_trans_sf"/>
</dbReference>
<keyword evidence="2 5" id="KW-0812">Transmembrane</keyword>
<dbReference type="GO" id="GO:0005886">
    <property type="term" value="C:plasma membrane"/>
    <property type="evidence" value="ECO:0007669"/>
    <property type="project" value="TreeGrafter"/>
</dbReference>
<feature type="transmembrane region" description="Helical" evidence="5">
    <location>
        <begin position="353"/>
        <end position="375"/>
    </location>
</feature>
<sequence>MSPDKLDLDEKHQSLEHRENSAAGTIIKLDSTGLPLIPQPNASETDPLNYPIWLKLLILFQVSILAFLATLNVAIVNPAVVLLADEFHIPQVTATYQTTVAIGTSAIGPLLFIPIANVYGRRPIYLFTLLIGFASAIGSAEAKSYGTLILARIFNGSGAATAAVLGAGTISDMCYMHQRGKAMGLYTVMLTNGGHLAPIIGGYVARSHGWRWCFWTGAMLNGAMLVICVFLLPETIYTRPSSSYDEALADLVKNDELDDAEVKELLKHGEIYHSPPFSLWTYFTRLKLWDVSPERHLKPRHFVVKPLGMLKYPSVAIPALFYGVIYGFASIEPALIVTTLFTRIYHFDTVQNGLANGISLLVGASLGELCSGPVTDVMMQRARRRALGQGKTAAAEVRLHGIWTGAITVPVGLLIFCTNKYVPDFASWFHRSICS</sequence>
<evidence type="ECO:0000313" key="8">
    <source>
        <dbReference type="Proteomes" id="UP000807342"/>
    </source>
</evidence>
<feature type="transmembrane region" description="Helical" evidence="5">
    <location>
        <begin position="96"/>
        <end position="117"/>
    </location>
</feature>
<feature type="transmembrane region" description="Helical" evidence="5">
    <location>
        <begin position="124"/>
        <end position="142"/>
    </location>
</feature>
<dbReference type="InterPro" id="IPR020846">
    <property type="entry name" value="MFS_dom"/>
</dbReference>
<dbReference type="Pfam" id="PF07690">
    <property type="entry name" value="MFS_1"/>
    <property type="match status" value="1"/>
</dbReference>
<feature type="transmembrane region" description="Helical" evidence="5">
    <location>
        <begin position="56"/>
        <end position="76"/>
    </location>
</feature>
<name>A0A9P5X7Y2_9AGAR</name>
<dbReference type="PROSITE" id="PS50850">
    <property type="entry name" value="MFS"/>
    <property type="match status" value="1"/>
</dbReference>
<dbReference type="PANTHER" id="PTHR23502">
    <property type="entry name" value="MAJOR FACILITATOR SUPERFAMILY"/>
    <property type="match status" value="1"/>
</dbReference>
<dbReference type="OrthoDB" id="2585655at2759"/>
<comment type="subcellular location">
    <subcellularLocation>
        <location evidence="1">Membrane</location>
        <topology evidence="1">Multi-pass membrane protein</topology>
    </subcellularLocation>
</comment>
<gene>
    <name evidence="7" type="ORF">P691DRAFT_794943</name>
</gene>
<accession>A0A9P5X7Y2</accession>
<protein>
    <submittedName>
        <fullName evidence="7">MFS general substrate transporter</fullName>
    </submittedName>
</protein>
<dbReference type="AlphaFoldDB" id="A0A9P5X7Y2"/>
<feature type="transmembrane region" description="Helical" evidence="5">
    <location>
        <begin position="148"/>
        <end position="170"/>
    </location>
</feature>
<dbReference type="Gene3D" id="1.20.1250.20">
    <property type="entry name" value="MFS general substrate transporter like domains"/>
    <property type="match status" value="1"/>
</dbReference>
<comment type="caution">
    <text evidence="7">The sequence shown here is derived from an EMBL/GenBank/DDBJ whole genome shotgun (WGS) entry which is preliminary data.</text>
</comment>
<keyword evidence="8" id="KW-1185">Reference proteome</keyword>
<evidence type="ECO:0000259" key="6">
    <source>
        <dbReference type="PROSITE" id="PS50850"/>
    </source>
</evidence>
<keyword evidence="4 5" id="KW-0472">Membrane</keyword>
<dbReference type="InterPro" id="IPR011701">
    <property type="entry name" value="MFS"/>
</dbReference>
<dbReference type="Proteomes" id="UP000807342">
    <property type="component" value="Unassembled WGS sequence"/>
</dbReference>
<feature type="domain" description="Major facilitator superfamily (MFS) profile" evidence="6">
    <location>
        <begin position="58"/>
        <end position="435"/>
    </location>
</feature>
<dbReference type="GO" id="GO:0022857">
    <property type="term" value="F:transmembrane transporter activity"/>
    <property type="evidence" value="ECO:0007669"/>
    <property type="project" value="InterPro"/>
</dbReference>
<feature type="transmembrane region" description="Helical" evidence="5">
    <location>
        <begin position="319"/>
        <end position="341"/>
    </location>
</feature>
<feature type="transmembrane region" description="Helical" evidence="5">
    <location>
        <begin position="182"/>
        <end position="203"/>
    </location>
</feature>
<proteinExistence type="predicted"/>
<organism evidence="7 8">
    <name type="scientific">Macrolepiota fuliginosa MF-IS2</name>
    <dbReference type="NCBI Taxonomy" id="1400762"/>
    <lineage>
        <taxon>Eukaryota</taxon>
        <taxon>Fungi</taxon>
        <taxon>Dikarya</taxon>
        <taxon>Basidiomycota</taxon>
        <taxon>Agaricomycotina</taxon>
        <taxon>Agaricomycetes</taxon>
        <taxon>Agaricomycetidae</taxon>
        <taxon>Agaricales</taxon>
        <taxon>Agaricineae</taxon>
        <taxon>Agaricaceae</taxon>
        <taxon>Macrolepiota</taxon>
    </lineage>
</organism>